<reference evidence="6" key="1">
    <citation type="submission" date="2023-03" db="EMBL/GenBank/DDBJ databases">
        <title>Chromosome-scale reference genome and RAD-based genetic map of yellow starthistle (Centaurea solstitialis) reveal putative structural variation and QTLs associated with invader traits.</title>
        <authorList>
            <person name="Reatini B."/>
            <person name="Cang F.A."/>
            <person name="Jiang Q."/>
            <person name="Mckibben M.T.W."/>
            <person name="Barker M.S."/>
            <person name="Rieseberg L.H."/>
            <person name="Dlugosch K.M."/>
        </authorList>
    </citation>
    <scope>NUCLEOTIDE SEQUENCE</scope>
    <source>
        <strain evidence="6">CAN-66</strain>
        <tissue evidence="6">Leaf</tissue>
    </source>
</reference>
<dbReference type="SUPFAM" id="SSF52200">
    <property type="entry name" value="Toll/Interleukin receptor TIR domain"/>
    <property type="match status" value="1"/>
</dbReference>
<dbReference type="Gene3D" id="3.40.50.300">
    <property type="entry name" value="P-loop containing nucleotide triphosphate hydrolases"/>
    <property type="match status" value="1"/>
</dbReference>
<evidence type="ECO:0000256" key="3">
    <source>
        <dbReference type="ARBA" id="ARBA00022821"/>
    </source>
</evidence>
<name>A0AA38WFE9_9ASTR</name>
<dbReference type="InterPro" id="IPR042197">
    <property type="entry name" value="Apaf_helical"/>
</dbReference>
<dbReference type="SUPFAM" id="SSF52058">
    <property type="entry name" value="L domain-like"/>
    <property type="match status" value="1"/>
</dbReference>
<accession>A0AA38WFE9</accession>
<dbReference type="PROSITE" id="PS50104">
    <property type="entry name" value="TIR"/>
    <property type="match status" value="1"/>
</dbReference>
<dbReference type="SUPFAM" id="SSF46785">
    <property type="entry name" value="Winged helix' DNA-binding domain"/>
    <property type="match status" value="1"/>
</dbReference>
<keyword evidence="1" id="KW-0433">Leucine-rich repeat</keyword>
<organism evidence="6 7">
    <name type="scientific">Centaurea solstitialis</name>
    <name type="common">yellow star-thistle</name>
    <dbReference type="NCBI Taxonomy" id="347529"/>
    <lineage>
        <taxon>Eukaryota</taxon>
        <taxon>Viridiplantae</taxon>
        <taxon>Streptophyta</taxon>
        <taxon>Embryophyta</taxon>
        <taxon>Tracheophyta</taxon>
        <taxon>Spermatophyta</taxon>
        <taxon>Magnoliopsida</taxon>
        <taxon>eudicotyledons</taxon>
        <taxon>Gunneridae</taxon>
        <taxon>Pentapetalae</taxon>
        <taxon>asterids</taxon>
        <taxon>campanulids</taxon>
        <taxon>Asterales</taxon>
        <taxon>Asteraceae</taxon>
        <taxon>Carduoideae</taxon>
        <taxon>Cardueae</taxon>
        <taxon>Centaureinae</taxon>
        <taxon>Centaurea</taxon>
    </lineage>
</organism>
<dbReference type="InterPro" id="IPR002182">
    <property type="entry name" value="NB-ARC"/>
</dbReference>
<sequence length="1011" mass="115223">MVALSEISTTYDHDVFLSFRGADTRYGFTNHLHKALLDAAIDTFLDDVEIQIGEDLKPELETAIKASRASIIVLSKDYASSAWCLDELVLILEQRKTSKHIVIPIFYHVKPTDVRKQQSSFRDSMAKHKQKMEAEPNEKIRSKWAQKIKQWEKALTEVADMKGEEANGRLETILIERIVKEVNFRLEQYKRRKIPHLIGMESSVRTITTFLKDASSHTTEILTIWGMAGIGKTYLANYIFELHYQDFERSSFLEDVGRRCKQPNGLLDLQKQLLKDIRDIAWMDIHDAKAGTCKIEKLLHRKKTLLVLDGIDHFEQLDVLVGTIGYHTGSKIIVTTKEASLTEKCRLFETEVPPNHEKHLLKGLNQEESLELLSWHSSKGNNLKEIYEKLAKKVVKYCGGHTLALKVLGSSLLGEDVAAWEDTIELLKKETNPTIQHVLQISFDSLPSNNDKELFKHIACFFIGKDREFVEAILRECGMRTAFGFSKLIDRCLLEVGPGNELMMHQLLQEMGRDLVRQESPKKPWKRSRLWHHEESYDVLKQEKVLRSLKFLILNCCHELVSVCHLDGFPLLERLILSGCVSLVAVCKSIGNCNRLSYLDVSGCNKLKRLPKSIRKLKNLATLKLDGCLNLYEFPMEMKDIESRHVLEPNNVTIESQVPSSVIVDPRSLKSFAISLPSSLVRLLLRNNNLSNESFPVDFGSLSMLEELYLDGNPIDSLPDCVRSLSRLELLSLEKCHRLRTVLCAPNTLKRLPIVGCDSLEKITFHPQMSKHPIIDYEDTTPLTEIEGLFKMQAIAETEEETLRSLGWINIQHVEDQKLPMMSYYQSSKGKVPPRVLPIQMLYESGILSTFFQGNAPPLWITHISCMSVLHFMLPSSGQSHRIRGLNLCVVTSKSSTETLCYPMIKLRNSTKGYMWVYSPRRCCVIPEGSEEGIVWLSHWMFGNDEFEVGDEVVVQGIYIGGDITACGASVVYDDGHEKGDPLACYTSWNHITDDHKDRQGGSFYYFFTSH</sequence>
<dbReference type="Pfam" id="PF01582">
    <property type="entry name" value="TIR"/>
    <property type="match status" value="1"/>
</dbReference>
<dbReference type="Gene3D" id="3.40.50.10140">
    <property type="entry name" value="Toll/interleukin-1 receptor homology (TIR) domain"/>
    <property type="match status" value="1"/>
</dbReference>
<gene>
    <name evidence="6" type="ORF">OSB04_013351</name>
</gene>
<proteinExistence type="predicted"/>
<dbReference type="Pfam" id="PF00931">
    <property type="entry name" value="NB-ARC"/>
    <property type="match status" value="1"/>
</dbReference>
<evidence type="ECO:0000256" key="4">
    <source>
        <dbReference type="ARBA" id="ARBA00023027"/>
    </source>
</evidence>
<dbReference type="InterPro" id="IPR001611">
    <property type="entry name" value="Leu-rich_rpt"/>
</dbReference>
<dbReference type="PANTHER" id="PTHR11017:SF585">
    <property type="entry name" value="TIR DOMAIN-CONTAINING PROTEIN"/>
    <property type="match status" value="1"/>
</dbReference>
<dbReference type="GO" id="GO:0007165">
    <property type="term" value="P:signal transduction"/>
    <property type="evidence" value="ECO:0007669"/>
    <property type="project" value="InterPro"/>
</dbReference>
<keyword evidence="2" id="KW-0677">Repeat</keyword>
<dbReference type="Proteomes" id="UP001172457">
    <property type="component" value="Chromosome 3"/>
</dbReference>
<dbReference type="InterPro" id="IPR044974">
    <property type="entry name" value="Disease_R_plants"/>
</dbReference>
<dbReference type="Gene3D" id="3.80.10.10">
    <property type="entry name" value="Ribonuclease Inhibitor"/>
    <property type="match status" value="2"/>
</dbReference>
<dbReference type="PRINTS" id="PR00364">
    <property type="entry name" value="DISEASERSIST"/>
</dbReference>
<dbReference type="InterPro" id="IPR000157">
    <property type="entry name" value="TIR_dom"/>
</dbReference>
<dbReference type="SUPFAM" id="SSF52540">
    <property type="entry name" value="P-loop containing nucleoside triphosphate hydrolases"/>
    <property type="match status" value="1"/>
</dbReference>
<keyword evidence="4" id="KW-0520">NAD</keyword>
<dbReference type="Gene3D" id="1.10.8.430">
    <property type="entry name" value="Helical domain of apoptotic protease-activating factors"/>
    <property type="match status" value="1"/>
</dbReference>
<dbReference type="GO" id="GO:0006952">
    <property type="term" value="P:defense response"/>
    <property type="evidence" value="ECO:0007669"/>
    <property type="project" value="UniProtKB-KW"/>
</dbReference>
<dbReference type="InterPro" id="IPR058192">
    <property type="entry name" value="WHD_ROQ1-like"/>
</dbReference>
<evidence type="ECO:0000259" key="5">
    <source>
        <dbReference type="PROSITE" id="PS50104"/>
    </source>
</evidence>
<comment type="caution">
    <text evidence="6">The sequence shown here is derived from an EMBL/GenBank/DDBJ whole genome shotgun (WGS) entry which is preliminary data.</text>
</comment>
<dbReference type="InterPro" id="IPR032675">
    <property type="entry name" value="LRR_dom_sf"/>
</dbReference>
<dbReference type="EMBL" id="JARYMX010000003">
    <property type="protein sequence ID" value="KAJ9558737.1"/>
    <property type="molecule type" value="Genomic_DNA"/>
</dbReference>
<dbReference type="PANTHER" id="PTHR11017">
    <property type="entry name" value="LEUCINE-RICH REPEAT-CONTAINING PROTEIN"/>
    <property type="match status" value="1"/>
</dbReference>
<evidence type="ECO:0000313" key="6">
    <source>
        <dbReference type="EMBL" id="KAJ9558737.1"/>
    </source>
</evidence>
<dbReference type="Pfam" id="PF23282">
    <property type="entry name" value="WHD_ROQ1"/>
    <property type="match status" value="1"/>
</dbReference>
<dbReference type="SMART" id="SM00255">
    <property type="entry name" value="TIR"/>
    <property type="match status" value="1"/>
</dbReference>
<keyword evidence="3" id="KW-0611">Plant defense</keyword>
<evidence type="ECO:0000256" key="2">
    <source>
        <dbReference type="ARBA" id="ARBA00022737"/>
    </source>
</evidence>
<evidence type="ECO:0000313" key="7">
    <source>
        <dbReference type="Proteomes" id="UP001172457"/>
    </source>
</evidence>
<dbReference type="InterPro" id="IPR035897">
    <property type="entry name" value="Toll_tir_struct_dom_sf"/>
</dbReference>
<evidence type="ECO:0000256" key="1">
    <source>
        <dbReference type="ARBA" id="ARBA00022614"/>
    </source>
</evidence>
<dbReference type="GO" id="GO:0043531">
    <property type="term" value="F:ADP binding"/>
    <property type="evidence" value="ECO:0007669"/>
    <property type="project" value="InterPro"/>
</dbReference>
<dbReference type="AlphaFoldDB" id="A0AA38WFE9"/>
<dbReference type="InterPro" id="IPR036390">
    <property type="entry name" value="WH_DNA-bd_sf"/>
</dbReference>
<dbReference type="FunFam" id="3.40.50.10140:FF:000007">
    <property type="entry name" value="Disease resistance protein (TIR-NBS-LRR class)"/>
    <property type="match status" value="1"/>
</dbReference>
<dbReference type="PROSITE" id="PS51450">
    <property type="entry name" value="LRR"/>
    <property type="match status" value="1"/>
</dbReference>
<keyword evidence="7" id="KW-1185">Reference proteome</keyword>
<feature type="domain" description="TIR" evidence="5">
    <location>
        <begin position="11"/>
        <end position="186"/>
    </location>
</feature>
<dbReference type="InterPro" id="IPR027417">
    <property type="entry name" value="P-loop_NTPase"/>
</dbReference>
<protein>
    <recommendedName>
        <fullName evidence="5">TIR domain-containing protein</fullName>
    </recommendedName>
</protein>